<keyword evidence="1" id="KW-0472">Membrane</keyword>
<organism evidence="2 3">
    <name type="scientific">Nonomuraea longicatena</name>
    <dbReference type="NCBI Taxonomy" id="83682"/>
    <lineage>
        <taxon>Bacteria</taxon>
        <taxon>Bacillati</taxon>
        <taxon>Actinomycetota</taxon>
        <taxon>Actinomycetes</taxon>
        <taxon>Streptosporangiales</taxon>
        <taxon>Streptosporangiaceae</taxon>
        <taxon>Nonomuraea</taxon>
    </lineage>
</organism>
<feature type="transmembrane region" description="Helical" evidence="1">
    <location>
        <begin position="168"/>
        <end position="189"/>
    </location>
</feature>
<feature type="transmembrane region" description="Helical" evidence="1">
    <location>
        <begin position="129"/>
        <end position="148"/>
    </location>
</feature>
<proteinExistence type="predicted"/>
<feature type="transmembrane region" description="Helical" evidence="1">
    <location>
        <begin position="77"/>
        <end position="96"/>
    </location>
</feature>
<name>A0ABP3ZY76_9ACTN</name>
<feature type="transmembrane region" description="Helical" evidence="1">
    <location>
        <begin position="209"/>
        <end position="232"/>
    </location>
</feature>
<dbReference type="Proteomes" id="UP001501578">
    <property type="component" value="Unassembled WGS sequence"/>
</dbReference>
<dbReference type="EMBL" id="BAAAHQ010000013">
    <property type="protein sequence ID" value="GAA0927735.1"/>
    <property type="molecule type" value="Genomic_DNA"/>
</dbReference>
<accession>A0ABP3ZY76</accession>
<sequence length="315" mass="33054">MAGIPLLSLTPFFGAATVAVYLVSYAQAWPTAVQVGGDAVRVVTESVVEPVTFACLFFTLATAAFRHLASARPTGRVLLTAGLLTTPYLAGLWIAGSVNPAPSLADMEYDAFTGHYVAPIPLDWSPPTLTVILAAAALTHVCGVLRLAKGRTTAPAPRAARLLFGQPAWYAAYLVVCAFGIWFTSVTTRPATDSELHFGGSPGEVVGDAWRLLTVAAVAMVVLSALMTAMGVAARRGHALLHVLTGIAAPSHVLLLATSAIAAPLGPITMSARVAEEIRPIWHLPLLAALACGALAAFWYALRRAAQEPTRHECR</sequence>
<keyword evidence="1" id="KW-0812">Transmembrane</keyword>
<feature type="transmembrane region" description="Helical" evidence="1">
    <location>
        <begin position="47"/>
        <end position="65"/>
    </location>
</feature>
<evidence type="ECO:0000256" key="1">
    <source>
        <dbReference type="SAM" id="Phobius"/>
    </source>
</evidence>
<feature type="transmembrane region" description="Helical" evidence="1">
    <location>
        <begin position="281"/>
        <end position="302"/>
    </location>
</feature>
<feature type="transmembrane region" description="Helical" evidence="1">
    <location>
        <begin position="239"/>
        <end position="261"/>
    </location>
</feature>
<keyword evidence="3" id="KW-1185">Reference proteome</keyword>
<evidence type="ECO:0000313" key="3">
    <source>
        <dbReference type="Proteomes" id="UP001501578"/>
    </source>
</evidence>
<comment type="caution">
    <text evidence="2">The sequence shown here is derived from an EMBL/GenBank/DDBJ whole genome shotgun (WGS) entry which is preliminary data.</text>
</comment>
<gene>
    <name evidence="2" type="ORF">GCM10009560_30470</name>
</gene>
<keyword evidence="1" id="KW-1133">Transmembrane helix</keyword>
<evidence type="ECO:0000313" key="2">
    <source>
        <dbReference type="EMBL" id="GAA0927735.1"/>
    </source>
</evidence>
<dbReference type="RefSeq" id="WP_343950493.1">
    <property type="nucleotide sequence ID" value="NZ_BAAAHQ010000013.1"/>
</dbReference>
<protein>
    <submittedName>
        <fullName evidence="2">Uncharacterized protein</fullName>
    </submittedName>
</protein>
<reference evidence="3" key="1">
    <citation type="journal article" date="2019" name="Int. J. Syst. Evol. Microbiol.">
        <title>The Global Catalogue of Microorganisms (GCM) 10K type strain sequencing project: providing services to taxonomists for standard genome sequencing and annotation.</title>
        <authorList>
            <consortium name="The Broad Institute Genomics Platform"/>
            <consortium name="The Broad Institute Genome Sequencing Center for Infectious Disease"/>
            <person name="Wu L."/>
            <person name="Ma J."/>
        </authorList>
    </citation>
    <scope>NUCLEOTIDE SEQUENCE [LARGE SCALE GENOMIC DNA]</scope>
    <source>
        <strain evidence="3">JCM 11136</strain>
    </source>
</reference>